<accession>A0A2W5M2R7</accession>
<proteinExistence type="predicted"/>
<name>A0A2W5M2R7_9GAMM</name>
<evidence type="ECO:0000313" key="1">
    <source>
        <dbReference type="EMBL" id="PZQ11663.1"/>
    </source>
</evidence>
<organism evidence="1 2">
    <name type="scientific">Rhodanobacter denitrificans</name>
    <dbReference type="NCBI Taxonomy" id="666685"/>
    <lineage>
        <taxon>Bacteria</taxon>
        <taxon>Pseudomonadati</taxon>
        <taxon>Pseudomonadota</taxon>
        <taxon>Gammaproteobacteria</taxon>
        <taxon>Lysobacterales</taxon>
        <taxon>Rhodanobacteraceae</taxon>
        <taxon>Rhodanobacter</taxon>
    </lineage>
</organism>
<dbReference type="InterPro" id="IPR002060">
    <property type="entry name" value="Squ/phyt_synthse"/>
</dbReference>
<dbReference type="InterPro" id="IPR008949">
    <property type="entry name" value="Isoprenoid_synthase_dom_sf"/>
</dbReference>
<protein>
    <recommendedName>
        <fullName evidence="3">Phytoene synthase</fullName>
    </recommendedName>
</protein>
<dbReference type="SUPFAM" id="SSF48576">
    <property type="entry name" value="Terpenoid synthases"/>
    <property type="match status" value="1"/>
</dbReference>
<dbReference type="EMBL" id="QFPO01000015">
    <property type="protein sequence ID" value="PZQ11663.1"/>
    <property type="molecule type" value="Genomic_DNA"/>
</dbReference>
<dbReference type="AlphaFoldDB" id="A0A2W5M2R7"/>
<gene>
    <name evidence="1" type="ORF">DI564_14185</name>
</gene>
<dbReference type="Proteomes" id="UP000249046">
    <property type="component" value="Unassembled WGS sequence"/>
</dbReference>
<evidence type="ECO:0000313" key="2">
    <source>
        <dbReference type="Proteomes" id="UP000249046"/>
    </source>
</evidence>
<sequence>MGGEDVLGSFEAKWSGVHPELALALRFVPAAARDRALGLAVVGLEIEDAAFRIAEDHVAEAKLHWWAEELARLLDGKPRHPATQALAATDGPAIAPGAWDAVITGALAIREAGPAGSLGDLLDGHRRYYGPLAQVAIAASPGASADAATEAAVLARALQELSDLRGALERGRLPLPLDLLARHQLDRGELAARSPARDEALRELLHQIATRLRALPWTALPLFAGVRQIADLDRADRAARAADPAAALLAARGRLGPSAAWRAWRLARRGAV</sequence>
<comment type="caution">
    <text evidence="1">The sequence shown here is derived from an EMBL/GenBank/DDBJ whole genome shotgun (WGS) entry which is preliminary data.</text>
</comment>
<reference evidence="1 2" key="1">
    <citation type="submission" date="2017-08" db="EMBL/GenBank/DDBJ databases">
        <title>Infants hospitalized years apart are colonized by the same room-sourced microbial strains.</title>
        <authorList>
            <person name="Brooks B."/>
            <person name="Olm M.R."/>
            <person name="Firek B.A."/>
            <person name="Baker R."/>
            <person name="Thomas B.C."/>
            <person name="Morowitz M.J."/>
            <person name="Banfield J.F."/>
        </authorList>
    </citation>
    <scope>NUCLEOTIDE SEQUENCE [LARGE SCALE GENOMIC DNA]</scope>
    <source>
        <strain evidence="1">S2_005_003_R2_42</strain>
    </source>
</reference>
<dbReference type="Gene3D" id="1.10.600.10">
    <property type="entry name" value="Farnesyl Diphosphate Synthase"/>
    <property type="match status" value="1"/>
</dbReference>
<evidence type="ECO:0008006" key="3">
    <source>
        <dbReference type="Google" id="ProtNLM"/>
    </source>
</evidence>
<dbReference type="Pfam" id="PF00494">
    <property type="entry name" value="SQS_PSY"/>
    <property type="match status" value="1"/>
</dbReference>